<evidence type="ECO:0000313" key="3">
    <source>
        <dbReference type="Proteomes" id="UP000325577"/>
    </source>
</evidence>
<protein>
    <submittedName>
        <fullName evidence="2">Uncharacterized protein</fullName>
    </submittedName>
</protein>
<evidence type="ECO:0000313" key="2">
    <source>
        <dbReference type="EMBL" id="KAA8529567.1"/>
    </source>
</evidence>
<dbReference type="PANTHER" id="PTHR30544">
    <property type="entry name" value="23S RRNA METHYLTRANSFERASE"/>
    <property type="match status" value="1"/>
</dbReference>
<dbReference type="EMBL" id="CM018044">
    <property type="protein sequence ID" value="KAA8529567.1"/>
    <property type="molecule type" value="Genomic_DNA"/>
</dbReference>
<dbReference type="InterPro" id="IPR040072">
    <property type="entry name" value="Methyltransferase_A"/>
</dbReference>
<dbReference type="GO" id="GO:0030488">
    <property type="term" value="P:tRNA methylation"/>
    <property type="evidence" value="ECO:0007669"/>
    <property type="project" value="TreeGrafter"/>
</dbReference>
<gene>
    <name evidence="2" type="ORF">F0562_033634</name>
</gene>
<dbReference type="FunFam" id="1.10.150.530:FF:000005">
    <property type="entry name" value="Radical SAM superfamily protein"/>
    <property type="match status" value="1"/>
</dbReference>
<sequence length="195" mass="21604">MRRFPVGTNSLLLARKPPMAFSSSTSAINPPVFLSSSKPLSLSFISLVSSHRRFLSINAHSSPIPFASTADCDTFSPLGGGDNNGIGKKGSEVLLKGMRYSELEKWVQSHGYRPGQALMLWKRLYGNNIWAHCIDELEGLNKDFKKMLSEHANFKALSLKDIHTASDGTRKEVADFIHIGRWTSNRNSCYTLSKG</sequence>
<accession>A0A5J5AJA8</accession>
<name>A0A5J5AJA8_9ASTE</name>
<proteinExistence type="predicted"/>
<dbReference type="OrthoDB" id="1706343at2759"/>
<dbReference type="AlphaFoldDB" id="A0A5J5AJA8"/>
<dbReference type="Gene3D" id="1.10.150.530">
    <property type="match status" value="1"/>
</dbReference>
<reference evidence="2 3" key="1">
    <citation type="submission" date="2019-09" db="EMBL/GenBank/DDBJ databases">
        <title>A chromosome-level genome assembly of the Chinese tupelo Nyssa sinensis.</title>
        <authorList>
            <person name="Yang X."/>
            <person name="Kang M."/>
            <person name="Yang Y."/>
            <person name="Xiong H."/>
            <person name="Wang M."/>
            <person name="Zhang Z."/>
            <person name="Wang Z."/>
            <person name="Wu H."/>
            <person name="Ma T."/>
            <person name="Liu J."/>
            <person name="Xi Z."/>
        </authorList>
    </citation>
    <scope>NUCLEOTIDE SEQUENCE [LARGE SCALE GENOMIC DNA]</scope>
    <source>
        <strain evidence="2">J267</strain>
        <tissue evidence="2">Leaf</tissue>
    </source>
</reference>
<keyword evidence="3" id="KW-1185">Reference proteome</keyword>
<evidence type="ECO:0000256" key="1">
    <source>
        <dbReference type="ARBA" id="ARBA00001966"/>
    </source>
</evidence>
<dbReference type="GO" id="GO:0070475">
    <property type="term" value="P:rRNA base methylation"/>
    <property type="evidence" value="ECO:0007669"/>
    <property type="project" value="TreeGrafter"/>
</dbReference>
<comment type="cofactor">
    <cofactor evidence="1">
        <name>[4Fe-4S] cluster</name>
        <dbReference type="ChEBI" id="CHEBI:49883"/>
    </cofactor>
</comment>
<organism evidence="2 3">
    <name type="scientific">Nyssa sinensis</name>
    <dbReference type="NCBI Taxonomy" id="561372"/>
    <lineage>
        <taxon>Eukaryota</taxon>
        <taxon>Viridiplantae</taxon>
        <taxon>Streptophyta</taxon>
        <taxon>Embryophyta</taxon>
        <taxon>Tracheophyta</taxon>
        <taxon>Spermatophyta</taxon>
        <taxon>Magnoliopsida</taxon>
        <taxon>eudicotyledons</taxon>
        <taxon>Gunneridae</taxon>
        <taxon>Pentapetalae</taxon>
        <taxon>asterids</taxon>
        <taxon>Cornales</taxon>
        <taxon>Nyssaceae</taxon>
        <taxon>Nyssa</taxon>
    </lineage>
</organism>
<dbReference type="Proteomes" id="UP000325577">
    <property type="component" value="Linkage Group LG20"/>
</dbReference>
<dbReference type="PANTHER" id="PTHR30544:SF9">
    <property type="entry name" value="RADICAL SAM SUPERFAMILY PROTEIN"/>
    <property type="match status" value="1"/>
</dbReference>